<feature type="domain" description="HAMP" evidence="11">
    <location>
        <begin position="212"/>
        <end position="265"/>
    </location>
</feature>
<dbReference type="SMART" id="SM00304">
    <property type="entry name" value="HAMP"/>
    <property type="match status" value="1"/>
</dbReference>
<dbReference type="PROSITE" id="PS50885">
    <property type="entry name" value="HAMP"/>
    <property type="match status" value="1"/>
</dbReference>
<dbReference type="PANTHER" id="PTHR32089">
    <property type="entry name" value="METHYL-ACCEPTING CHEMOTAXIS PROTEIN MCPB"/>
    <property type="match status" value="1"/>
</dbReference>
<keyword evidence="12" id="KW-0614">Plasmid</keyword>
<evidence type="ECO:0000256" key="3">
    <source>
        <dbReference type="ARBA" id="ARBA00022692"/>
    </source>
</evidence>
<proteinExistence type="inferred from homology"/>
<dbReference type="Pfam" id="PF08269">
    <property type="entry name" value="dCache_2"/>
    <property type="match status" value="1"/>
</dbReference>
<comment type="subcellular location">
    <subcellularLocation>
        <location evidence="1">Cell membrane</location>
        <topology evidence="1">Multi-pass membrane protein</topology>
    </subcellularLocation>
</comment>
<dbReference type="CDD" id="cd06225">
    <property type="entry name" value="HAMP"/>
    <property type="match status" value="1"/>
</dbReference>
<accession>A0ABX7BHY3</accession>
<dbReference type="RefSeq" id="WP_201083846.1">
    <property type="nucleotide sequence ID" value="NZ_CP067424.1"/>
</dbReference>
<evidence type="ECO:0000256" key="5">
    <source>
        <dbReference type="ARBA" id="ARBA00023136"/>
    </source>
</evidence>
<dbReference type="SMART" id="SM01049">
    <property type="entry name" value="Cache_2"/>
    <property type="match status" value="1"/>
</dbReference>
<evidence type="ECO:0000256" key="6">
    <source>
        <dbReference type="ARBA" id="ARBA00023224"/>
    </source>
</evidence>
<keyword evidence="4 9" id="KW-1133">Transmembrane helix</keyword>
<dbReference type="InterPro" id="IPR004010">
    <property type="entry name" value="Double_Cache_2"/>
</dbReference>
<evidence type="ECO:0000259" key="10">
    <source>
        <dbReference type="PROSITE" id="PS50111"/>
    </source>
</evidence>
<dbReference type="InterPro" id="IPR003660">
    <property type="entry name" value="HAMP_dom"/>
</dbReference>
<dbReference type="Proteomes" id="UP000595197">
    <property type="component" value="Plasmid pTT6-4"/>
</dbReference>
<evidence type="ECO:0000256" key="1">
    <source>
        <dbReference type="ARBA" id="ARBA00004651"/>
    </source>
</evidence>
<dbReference type="Gene3D" id="1.10.287.950">
    <property type="entry name" value="Methyl-accepting chemotaxis protein"/>
    <property type="match status" value="1"/>
</dbReference>
<name>A0ABX7BHY3_9PROT</name>
<dbReference type="InterPro" id="IPR004089">
    <property type="entry name" value="MCPsignal_dom"/>
</dbReference>
<gene>
    <name evidence="12" type="ORF">IGS68_34995</name>
</gene>
<evidence type="ECO:0000256" key="7">
    <source>
        <dbReference type="ARBA" id="ARBA00029447"/>
    </source>
</evidence>
<dbReference type="SUPFAM" id="SSF58104">
    <property type="entry name" value="Methyl-accepting chemotaxis protein (MCP) signaling domain"/>
    <property type="match status" value="1"/>
</dbReference>
<keyword evidence="13" id="KW-1185">Reference proteome</keyword>
<comment type="similarity">
    <text evidence="7">Belongs to the methyl-accepting chemotaxis (MCP) protein family.</text>
</comment>
<evidence type="ECO:0000256" key="4">
    <source>
        <dbReference type="ARBA" id="ARBA00022989"/>
    </source>
</evidence>
<dbReference type="InterPro" id="IPR033480">
    <property type="entry name" value="sCache_2"/>
</dbReference>
<feature type="domain" description="Methyl-accepting transducer" evidence="10">
    <location>
        <begin position="305"/>
        <end position="527"/>
    </location>
</feature>
<keyword evidence="6 8" id="KW-0807">Transducer</keyword>
<keyword evidence="3 9" id="KW-0812">Transmembrane</keyword>
<dbReference type="PROSITE" id="PS50111">
    <property type="entry name" value="CHEMOTAXIS_TRANSDUC_2"/>
    <property type="match status" value="1"/>
</dbReference>
<dbReference type="Gene3D" id="3.30.450.20">
    <property type="entry name" value="PAS domain"/>
    <property type="match status" value="1"/>
</dbReference>
<feature type="transmembrane region" description="Helical" evidence="9">
    <location>
        <begin position="190"/>
        <end position="211"/>
    </location>
</feature>
<evidence type="ECO:0000256" key="9">
    <source>
        <dbReference type="SAM" id="Phobius"/>
    </source>
</evidence>
<dbReference type="Gene3D" id="1.10.8.500">
    <property type="entry name" value="HAMP domain in histidine kinase"/>
    <property type="match status" value="1"/>
</dbReference>
<dbReference type="PANTHER" id="PTHR32089:SF112">
    <property type="entry name" value="LYSOZYME-LIKE PROTEIN-RELATED"/>
    <property type="match status" value="1"/>
</dbReference>
<evidence type="ECO:0000259" key="11">
    <source>
        <dbReference type="PROSITE" id="PS50885"/>
    </source>
</evidence>
<geneLocation type="plasmid" evidence="12 13">
    <name>pTT6-4</name>
</geneLocation>
<dbReference type="SMART" id="SM00283">
    <property type="entry name" value="MA"/>
    <property type="match status" value="1"/>
</dbReference>
<sequence length="561" mass="57885">MSYLQRLSIAHRLYLLIAVALLGVVGFALAELAQIRSELTRASHARLRSLGETALAVAAHYHALSIAGTLPEAEAKAAAAAAVGAMRYSGSEYFWINDITPVMVMHPTRPELNGKNLSELKDPTGKRLFVEFVDTARRQGSGIVEYQWPKPGSDTPVGKASFVARFAPWDWVIGTGVYTDDLAVQFRTEAIRMLSIAAVVVALIAAIALLIGRGVRPLGAMTAAMRRLAEGDTAITIPAQGQRDEIGAMAAAVAVFRDNALSRARLEAEQAAGQAVRERRTAAMEELIRTFDRTVGGVLGGVASAASELGGTAESMASLAEQTNRQAALSAATAEQTSANVQTVAAATEEMAASSQEIGRQVGRSTGIAEQATLEAQAATASVRGLADATGRISEVVGLIQSIASQTNLLALNATIEAARAGEAGKGFAVVASEVKALANQTSRATEEIAAQIAAVQGATTSTVGAIEGIGGTIGTINEISSAIAAAVEEQNATTGEIARSVGQAAQGTGEISAGVLEVNDAATRTGEAATRVLGASRALSGQAEALRREVETFLSAIRSA</sequence>
<dbReference type="Pfam" id="PF00672">
    <property type="entry name" value="HAMP"/>
    <property type="match status" value="1"/>
</dbReference>
<dbReference type="EMBL" id="CP067424">
    <property type="protein sequence ID" value="QQP93987.1"/>
    <property type="molecule type" value="Genomic_DNA"/>
</dbReference>
<evidence type="ECO:0000313" key="12">
    <source>
        <dbReference type="EMBL" id="QQP93987.1"/>
    </source>
</evidence>
<evidence type="ECO:0000256" key="2">
    <source>
        <dbReference type="ARBA" id="ARBA00022475"/>
    </source>
</evidence>
<organism evidence="12 13">
    <name type="scientific">Skermanella cutis</name>
    <dbReference type="NCBI Taxonomy" id="2775420"/>
    <lineage>
        <taxon>Bacteria</taxon>
        <taxon>Pseudomonadati</taxon>
        <taxon>Pseudomonadota</taxon>
        <taxon>Alphaproteobacteria</taxon>
        <taxon>Rhodospirillales</taxon>
        <taxon>Azospirillaceae</taxon>
        <taxon>Skermanella</taxon>
    </lineage>
</organism>
<evidence type="ECO:0000256" key="8">
    <source>
        <dbReference type="PROSITE-ProRule" id="PRU00284"/>
    </source>
</evidence>
<keyword evidence="5 9" id="KW-0472">Membrane</keyword>
<reference evidence="12" key="1">
    <citation type="submission" date="2021-02" db="EMBL/GenBank/DDBJ databases">
        <title>Skermanella TT6 skin isolate.</title>
        <authorList>
            <person name="Lee K."/>
            <person name="Ganzorig M."/>
        </authorList>
    </citation>
    <scope>NUCLEOTIDE SEQUENCE</scope>
    <source>
        <strain evidence="12">TT6</strain>
    </source>
</reference>
<protein>
    <submittedName>
        <fullName evidence="12">Cache domain-containing protein</fullName>
    </submittedName>
</protein>
<keyword evidence="2" id="KW-1003">Cell membrane</keyword>
<evidence type="ECO:0000313" key="13">
    <source>
        <dbReference type="Proteomes" id="UP000595197"/>
    </source>
</evidence>
<dbReference type="Pfam" id="PF00015">
    <property type="entry name" value="MCPsignal"/>
    <property type="match status" value="1"/>
</dbReference>